<reference evidence="2" key="1">
    <citation type="submission" date="2021-09" db="EMBL/GenBank/DDBJ databases">
        <title>Network and meta-omics reveal the key degrader and cooperation patterns in an efficient 1,4-dioxane-degrading microbial community.</title>
        <authorList>
            <person name="Dai C."/>
        </authorList>
    </citation>
    <scope>NUCLEOTIDE SEQUENCE</scope>
    <source>
        <strain evidence="2">ZM13</strain>
    </source>
</reference>
<dbReference type="KEGG" id="apol:K9D25_20385"/>
<accession>A0A9E7D5F9</accession>
<organism evidence="2 3">
    <name type="scientific">Ancylobacter polymorphus</name>
    <dbReference type="NCBI Taxonomy" id="223390"/>
    <lineage>
        <taxon>Bacteria</taxon>
        <taxon>Pseudomonadati</taxon>
        <taxon>Pseudomonadota</taxon>
        <taxon>Alphaproteobacteria</taxon>
        <taxon>Hyphomicrobiales</taxon>
        <taxon>Xanthobacteraceae</taxon>
        <taxon>Ancylobacter</taxon>
    </lineage>
</organism>
<dbReference type="EMBL" id="CP083239">
    <property type="protein sequence ID" value="UOK71030.1"/>
    <property type="molecule type" value="Genomic_DNA"/>
</dbReference>
<feature type="region of interest" description="Disordered" evidence="1">
    <location>
        <begin position="61"/>
        <end position="99"/>
    </location>
</feature>
<feature type="compositionally biased region" description="Basic and acidic residues" evidence="1">
    <location>
        <begin position="62"/>
        <end position="86"/>
    </location>
</feature>
<dbReference type="Proteomes" id="UP000831684">
    <property type="component" value="Chromosome"/>
</dbReference>
<evidence type="ECO:0000256" key="1">
    <source>
        <dbReference type="SAM" id="MobiDB-lite"/>
    </source>
</evidence>
<sequence length="99" mass="10344">MTALIGLLASPLGRGAALLLAALALAGAIYLKGHREGRAACLAQGERDVLETIARANGARAAADRRNADDGRLRDDDTFRRDEGRVRGLPADQLGDGGH</sequence>
<protein>
    <submittedName>
        <fullName evidence="2">Uncharacterized protein</fullName>
    </submittedName>
</protein>
<gene>
    <name evidence="2" type="ORF">K9D25_20385</name>
</gene>
<name>A0A9E7D5F9_9HYPH</name>
<proteinExistence type="predicted"/>
<dbReference type="RefSeq" id="WP_244377832.1">
    <property type="nucleotide sequence ID" value="NZ_CP083239.1"/>
</dbReference>
<evidence type="ECO:0000313" key="2">
    <source>
        <dbReference type="EMBL" id="UOK71030.1"/>
    </source>
</evidence>
<dbReference type="AlphaFoldDB" id="A0A9E7D5F9"/>
<evidence type="ECO:0000313" key="3">
    <source>
        <dbReference type="Proteomes" id="UP000831684"/>
    </source>
</evidence>